<keyword evidence="1" id="KW-0175">Coiled coil</keyword>
<sequence>MSIEAELREEYERWERREISVVMGLPYVLLAVGTGITCLQWIWGAAVHLPAALGLTFAAVAWVFWFLTRHPGWHENGPLMGLYFTGLTVLAAGLVVIAPWYGIFAFVGYVQAVLVLKGGWRYAGIAATSMIMATVYLGGVDAVRDDGDWWLWAAISLISTALAATFIFFALTTEEHGRRQKQALAELHESNVRLEEALEENAALHARLMVQAREAGVLDERQRMA</sequence>
<feature type="coiled-coil region" evidence="1">
    <location>
        <begin position="180"/>
        <end position="214"/>
    </location>
</feature>
<name>A0ABW3CLT2_9ACTN</name>
<evidence type="ECO:0000256" key="2">
    <source>
        <dbReference type="SAM" id="Phobius"/>
    </source>
</evidence>
<organism evidence="3 4">
    <name type="scientific">Actinomadura adrarensis</name>
    <dbReference type="NCBI Taxonomy" id="1819600"/>
    <lineage>
        <taxon>Bacteria</taxon>
        <taxon>Bacillati</taxon>
        <taxon>Actinomycetota</taxon>
        <taxon>Actinomycetes</taxon>
        <taxon>Streptosporangiales</taxon>
        <taxon>Thermomonosporaceae</taxon>
        <taxon>Actinomadura</taxon>
    </lineage>
</organism>
<evidence type="ECO:0000313" key="3">
    <source>
        <dbReference type="EMBL" id="MFD0855479.1"/>
    </source>
</evidence>
<proteinExistence type="predicted"/>
<accession>A0ABW3CLT2</accession>
<dbReference type="Proteomes" id="UP001597083">
    <property type="component" value="Unassembled WGS sequence"/>
</dbReference>
<evidence type="ECO:0000256" key="1">
    <source>
        <dbReference type="SAM" id="Coils"/>
    </source>
</evidence>
<feature type="non-terminal residue" evidence="3">
    <location>
        <position position="225"/>
    </location>
</feature>
<feature type="transmembrane region" description="Helical" evidence="2">
    <location>
        <begin position="49"/>
        <end position="68"/>
    </location>
</feature>
<keyword evidence="2" id="KW-0812">Transmembrane</keyword>
<keyword evidence="4" id="KW-1185">Reference proteome</keyword>
<dbReference type="EMBL" id="JBHTIR010003611">
    <property type="protein sequence ID" value="MFD0855479.1"/>
    <property type="molecule type" value="Genomic_DNA"/>
</dbReference>
<reference evidence="4" key="1">
    <citation type="journal article" date="2019" name="Int. J. Syst. Evol. Microbiol.">
        <title>The Global Catalogue of Microorganisms (GCM) 10K type strain sequencing project: providing services to taxonomists for standard genome sequencing and annotation.</title>
        <authorList>
            <consortium name="The Broad Institute Genomics Platform"/>
            <consortium name="The Broad Institute Genome Sequencing Center for Infectious Disease"/>
            <person name="Wu L."/>
            <person name="Ma J."/>
        </authorList>
    </citation>
    <scope>NUCLEOTIDE SEQUENCE [LARGE SCALE GENOMIC DNA]</scope>
    <source>
        <strain evidence="4">JCM 31696</strain>
    </source>
</reference>
<feature type="transmembrane region" description="Helical" evidence="2">
    <location>
        <begin position="21"/>
        <end position="43"/>
    </location>
</feature>
<evidence type="ECO:0000313" key="4">
    <source>
        <dbReference type="Proteomes" id="UP001597083"/>
    </source>
</evidence>
<evidence type="ECO:0008006" key="5">
    <source>
        <dbReference type="Google" id="ProtNLM"/>
    </source>
</evidence>
<gene>
    <name evidence="3" type="ORF">ACFQ07_24770</name>
</gene>
<comment type="caution">
    <text evidence="3">The sequence shown here is derived from an EMBL/GenBank/DDBJ whole genome shotgun (WGS) entry which is preliminary data.</text>
</comment>
<keyword evidence="2" id="KW-1133">Transmembrane helix</keyword>
<protein>
    <recommendedName>
        <fullName evidence="5">Sensor histidine kinase</fullName>
    </recommendedName>
</protein>
<feature type="transmembrane region" description="Helical" evidence="2">
    <location>
        <begin position="119"/>
        <end position="137"/>
    </location>
</feature>
<feature type="transmembrane region" description="Helical" evidence="2">
    <location>
        <begin position="80"/>
        <end position="107"/>
    </location>
</feature>
<keyword evidence="2" id="KW-0472">Membrane</keyword>
<feature type="transmembrane region" description="Helical" evidence="2">
    <location>
        <begin position="149"/>
        <end position="171"/>
    </location>
</feature>